<dbReference type="EMBL" id="JACYFG010000032">
    <property type="protein sequence ID" value="MBD5780132.1"/>
    <property type="molecule type" value="Genomic_DNA"/>
</dbReference>
<evidence type="ECO:0000313" key="11">
    <source>
        <dbReference type="Proteomes" id="UP000622317"/>
    </source>
</evidence>
<evidence type="ECO:0000256" key="2">
    <source>
        <dbReference type="ARBA" id="ARBA00012438"/>
    </source>
</evidence>
<dbReference type="Gene3D" id="3.30.565.10">
    <property type="entry name" value="Histidine kinase-like ATPase, C-terminal domain"/>
    <property type="match status" value="1"/>
</dbReference>
<dbReference type="Proteomes" id="UP000622317">
    <property type="component" value="Unassembled WGS sequence"/>
</dbReference>
<dbReference type="Pfam" id="PF02518">
    <property type="entry name" value="HATPase_c"/>
    <property type="match status" value="1"/>
</dbReference>
<dbReference type="InterPro" id="IPR050428">
    <property type="entry name" value="TCS_sensor_his_kinase"/>
</dbReference>
<dbReference type="SMART" id="SM00387">
    <property type="entry name" value="HATPase_c"/>
    <property type="match status" value="1"/>
</dbReference>
<evidence type="ECO:0000256" key="7">
    <source>
        <dbReference type="ARBA" id="ARBA00022989"/>
    </source>
</evidence>
<keyword evidence="5 8" id="KW-0812">Transmembrane</keyword>
<evidence type="ECO:0000256" key="3">
    <source>
        <dbReference type="ARBA" id="ARBA00022553"/>
    </source>
</evidence>
<accession>A0A927IFI3</accession>
<reference evidence="10" key="1">
    <citation type="submission" date="2020-09" db="EMBL/GenBank/DDBJ databases">
        <title>Pelagicoccus enzymogenes sp. nov. with an EPS production, isolated from marine sediment.</title>
        <authorList>
            <person name="Feng X."/>
        </authorList>
    </citation>
    <scope>NUCLEOTIDE SEQUENCE</scope>
    <source>
        <strain evidence="10">NFK12</strain>
    </source>
</reference>
<proteinExistence type="predicted"/>
<dbReference type="SUPFAM" id="SSF47384">
    <property type="entry name" value="Homodimeric domain of signal transducing histidine kinase"/>
    <property type="match status" value="1"/>
</dbReference>
<evidence type="ECO:0000256" key="8">
    <source>
        <dbReference type="SAM" id="Phobius"/>
    </source>
</evidence>
<keyword evidence="7 8" id="KW-1133">Transmembrane helix</keyword>
<keyword evidence="8" id="KW-0472">Membrane</keyword>
<dbReference type="Gene3D" id="1.10.287.130">
    <property type="match status" value="1"/>
</dbReference>
<organism evidence="10 11">
    <name type="scientific">Pelagicoccus enzymogenes</name>
    <dbReference type="NCBI Taxonomy" id="2773457"/>
    <lineage>
        <taxon>Bacteria</taxon>
        <taxon>Pseudomonadati</taxon>
        <taxon>Verrucomicrobiota</taxon>
        <taxon>Opitutia</taxon>
        <taxon>Puniceicoccales</taxon>
        <taxon>Pelagicoccaceae</taxon>
        <taxon>Pelagicoccus</taxon>
    </lineage>
</organism>
<evidence type="ECO:0000256" key="5">
    <source>
        <dbReference type="ARBA" id="ARBA00022692"/>
    </source>
</evidence>
<evidence type="ECO:0000256" key="1">
    <source>
        <dbReference type="ARBA" id="ARBA00000085"/>
    </source>
</evidence>
<dbReference type="CDD" id="cd00082">
    <property type="entry name" value="HisKA"/>
    <property type="match status" value="1"/>
</dbReference>
<keyword evidence="6 10" id="KW-0418">Kinase</keyword>
<feature type="transmembrane region" description="Helical" evidence="8">
    <location>
        <begin position="20"/>
        <end position="39"/>
    </location>
</feature>
<gene>
    <name evidence="10" type="ORF">IEN85_11575</name>
</gene>
<feature type="domain" description="Histidine kinase" evidence="9">
    <location>
        <begin position="246"/>
        <end position="447"/>
    </location>
</feature>
<keyword evidence="11" id="KW-1185">Reference proteome</keyword>
<dbReference type="InterPro" id="IPR036097">
    <property type="entry name" value="HisK_dim/P_sf"/>
</dbReference>
<keyword evidence="4" id="KW-0808">Transferase</keyword>
<dbReference type="SUPFAM" id="SSF55874">
    <property type="entry name" value="ATPase domain of HSP90 chaperone/DNA topoisomerase II/histidine kinase"/>
    <property type="match status" value="1"/>
</dbReference>
<dbReference type="InterPro" id="IPR003661">
    <property type="entry name" value="HisK_dim/P_dom"/>
</dbReference>
<dbReference type="InterPro" id="IPR003594">
    <property type="entry name" value="HATPase_dom"/>
</dbReference>
<comment type="caution">
    <text evidence="10">The sequence shown here is derived from an EMBL/GenBank/DDBJ whole genome shotgun (WGS) entry which is preliminary data.</text>
</comment>
<dbReference type="InterPro" id="IPR005467">
    <property type="entry name" value="His_kinase_dom"/>
</dbReference>
<evidence type="ECO:0000259" key="9">
    <source>
        <dbReference type="PROSITE" id="PS50109"/>
    </source>
</evidence>
<dbReference type="RefSeq" id="WP_191617248.1">
    <property type="nucleotide sequence ID" value="NZ_JACYFG010000032.1"/>
</dbReference>
<dbReference type="GO" id="GO:0005886">
    <property type="term" value="C:plasma membrane"/>
    <property type="evidence" value="ECO:0007669"/>
    <property type="project" value="TreeGrafter"/>
</dbReference>
<dbReference type="PROSITE" id="PS50109">
    <property type="entry name" value="HIS_KIN"/>
    <property type="match status" value="1"/>
</dbReference>
<dbReference type="PANTHER" id="PTHR45436:SF16">
    <property type="entry name" value="HISTIDINE KINASE"/>
    <property type="match status" value="1"/>
</dbReference>
<evidence type="ECO:0000256" key="4">
    <source>
        <dbReference type="ARBA" id="ARBA00022679"/>
    </source>
</evidence>
<evidence type="ECO:0000313" key="10">
    <source>
        <dbReference type="EMBL" id="MBD5780132.1"/>
    </source>
</evidence>
<name>A0A927IFI3_9BACT</name>
<dbReference type="SMART" id="SM00388">
    <property type="entry name" value="HisKA"/>
    <property type="match status" value="1"/>
</dbReference>
<feature type="transmembrane region" description="Helical" evidence="8">
    <location>
        <begin position="159"/>
        <end position="184"/>
    </location>
</feature>
<comment type="catalytic activity">
    <reaction evidence="1">
        <text>ATP + protein L-histidine = ADP + protein N-phospho-L-histidine.</text>
        <dbReference type="EC" id="2.7.13.3"/>
    </reaction>
</comment>
<dbReference type="PANTHER" id="PTHR45436">
    <property type="entry name" value="SENSOR HISTIDINE KINASE YKOH"/>
    <property type="match status" value="1"/>
</dbReference>
<keyword evidence="3" id="KW-0597">Phosphoprotein</keyword>
<evidence type="ECO:0000256" key="6">
    <source>
        <dbReference type="ARBA" id="ARBA00022777"/>
    </source>
</evidence>
<protein>
    <recommendedName>
        <fullName evidence="2">histidine kinase</fullName>
        <ecNumber evidence="2">2.7.13.3</ecNumber>
    </recommendedName>
</protein>
<dbReference type="Pfam" id="PF00512">
    <property type="entry name" value="HisKA"/>
    <property type="match status" value="1"/>
</dbReference>
<dbReference type="EC" id="2.7.13.3" evidence="2"/>
<sequence>MSEAKKGPPSRLASRIRRLLVGLAVLQALVFAGLGWMLLLTAEELIRNKYYAHLLEHLAQAGPEAPLPPGVIRYTSSESISEALGLADPPTQRGLYSAFGDTEQHRTEVMYGLLDYMYWSDWDKEYAIWVDLQGPEQKVTWLVSPAYEYTDAIVGSLQIAFLVVALVVILVALSAGSLIAQWALKPIVALAERVQQRNPDIKTEVLVPGQPARMEHDEVGFLEGALGTYEARLHETLARERNFLADCSHELRTPIATLKGAVSLLQSNADDAARKRYFGRIERSVHRMERLIEIFLMVAREGRHRLPTQSVDAAAVVAEVVEEIRELYPTHPLRISLFAEHPVTVVCHREVLAVLCHNLIGNAFSHLPGGELCVRVDSIEDQGRLAVEDDGPGLPEFKEFTETTTEPGHGYGLTLVERLCRAHRWHLNKQPRNQGGTRIEVIFSRPSDNSEKQA</sequence>
<dbReference type="GO" id="GO:0000155">
    <property type="term" value="F:phosphorelay sensor kinase activity"/>
    <property type="evidence" value="ECO:0007669"/>
    <property type="project" value="InterPro"/>
</dbReference>
<dbReference type="InterPro" id="IPR036890">
    <property type="entry name" value="HATPase_C_sf"/>
</dbReference>
<dbReference type="AlphaFoldDB" id="A0A927IFI3"/>